<accession>A0A8V0YXK0</accession>
<dbReference type="PANTHER" id="PTHR15012:SF35">
    <property type="entry name" value="PROTEIN SHROOM4"/>
    <property type="match status" value="1"/>
</dbReference>
<dbReference type="GO" id="GO:0051015">
    <property type="term" value="F:actin filament binding"/>
    <property type="evidence" value="ECO:0007669"/>
    <property type="project" value="InterPro"/>
</dbReference>
<dbReference type="AlphaFoldDB" id="A0A8V0YXK0"/>
<dbReference type="GeneTree" id="ENSGT00940000159479"/>
<protein>
    <submittedName>
        <fullName evidence="2">Uncharacterized protein</fullName>
    </submittedName>
</protein>
<proteinExistence type="predicted"/>
<organism evidence="2 3">
    <name type="scientific">Gallus gallus</name>
    <name type="common">Chicken</name>
    <dbReference type="NCBI Taxonomy" id="9031"/>
    <lineage>
        <taxon>Eukaryota</taxon>
        <taxon>Metazoa</taxon>
        <taxon>Chordata</taxon>
        <taxon>Craniata</taxon>
        <taxon>Vertebrata</taxon>
        <taxon>Euteleostomi</taxon>
        <taxon>Archelosauria</taxon>
        <taxon>Archosauria</taxon>
        <taxon>Dinosauria</taxon>
        <taxon>Saurischia</taxon>
        <taxon>Theropoda</taxon>
        <taxon>Coelurosauria</taxon>
        <taxon>Aves</taxon>
        <taxon>Neognathae</taxon>
        <taxon>Galloanserae</taxon>
        <taxon>Galliformes</taxon>
        <taxon>Phasianidae</taxon>
        <taxon>Phasianinae</taxon>
        <taxon>Gallus</taxon>
    </lineage>
</organism>
<reference evidence="2" key="1">
    <citation type="submission" date="2020-11" db="EMBL/GenBank/DDBJ databases">
        <title>Gallus gallus (Chicken) genome, bGalGal1, GRCg7b, maternal haplotype autosomes + Z &amp; W.</title>
        <authorList>
            <person name="Warren W."/>
            <person name="Formenti G."/>
            <person name="Fedrigo O."/>
            <person name="Haase B."/>
            <person name="Mountcastle J."/>
            <person name="Balacco J."/>
            <person name="Tracey A."/>
            <person name="Schneider V."/>
            <person name="Okimoto R."/>
            <person name="Cheng H."/>
            <person name="Hawken R."/>
            <person name="Howe K."/>
            <person name="Jarvis E.D."/>
        </authorList>
    </citation>
    <scope>NUCLEOTIDE SEQUENCE [LARGE SCALE GENOMIC DNA]</scope>
    <source>
        <strain evidence="2">Broiler</strain>
    </source>
</reference>
<reference evidence="2" key="2">
    <citation type="submission" date="2025-08" db="UniProtKB">
        <authorList>
            <consortium name="Ensembl"/>
        </authorList>
    </citation>
    <scope>IDENTIFICATION</scope>
    <source>
        <strain evidence="2">broiler</strain>
    </source>
</reference>
<feature type="compositionally biased region" description="Pro residues" evidence="1">
    <location>
        <begin position="173"/>
        <end position="182"/>
    </location>
</feature>
<reference evidence="2" key="3">
    <citation type="submission" date="2025-09" db="UniProtKB">
        <authorList>
            <consortium name="Ensembl"/>
        </authorList>
    </citation>
    <scope>IDENTIFICATION</scope>
    <source>
        <strain evidence="2">broiler</strain>
    </source>
</reference>
<dbReference type="InterPro" id="IPR027685">
    <property type="entry name" value="Shroom_fam"/>
</dbReference>
<sequence>MHEPCRYCTGEMCPALLPRGHAYRCHPWARCPDCCCMPRDESSPWAPRKAFMPEFPLEEWEPPAISRKTSQSIGELTHYKPGFQRLGPFRPCFESSEPEWPPCYRTTSTHDLSWDGERPPRSPEPPPEPLHRPLRGRAFSESHLNLEPSSPCARGDFLRVQSEAPGLPKKKGPPPPRPPPPNWEQYRLRRASQHPKDGSGSGTAPPPSRSIAEAVRQRTRSLAAETPPGRPRGTPEPEAELCRVREECSISKDPWEQEDPPQRLSRGRERGWSSECPLPAPSPVGTPGGPHSRSPEGSNARGGRPQPRRMNSEELLWDVAGRDRSLAGILVSPPVTTATVMGELLAAGDRQAWRERIQQDWHQEPQDRQGFEPISPPPGTAGSPPSYAAYYGKAELLGKVKELPEVAEGSSEEEEELERELVEKKADHLTHGTGVTASPIPPCAFNPVPPRVKPSAPLSIRSVRFRVSIWSVRRQRNAASSSSPLCWEQWPRSLGSVSPLPTGTLSGGVTCTGREEHGGQIPPRTQRGSRPQICLCRAVPKQHLVPLPPSVPTVRLSPPRSFCTGVLQEGGRGDVLGCRAWGHC</sequence>
<dbReference type="GlyGen" id="A0A8V0YXK0">
    <property type="glycosylation" value="1 site"/>
</dbReference>
<feature type="compositionally biased region" description="Basic and acidic residues" evidence="1">
    <location>
        <begin position="112"/>
        <end position="121"/>
    </location>
</feature>
<feature type="compositionally biased region" description="Basic and acidic residues" evidence="1">
    <location>
        <begin position="240"/>
        <end position="255"/>
    </location>
</feature>
<evidence type="ECO:0000256" key="1">
    <source>
        <dbReference type="SAM" id="MobiDB-lite"/>
    </source>
</evidence>
<dbReference type="Ensembl" id="ENSGALT00010040286.1">
    <property type="protein sequence ID" value="ENSGALP00010023360.1"/>
    <property type="gene ID" value="ENSGALG00010016712.1"/>
</dbReference>
<evidence type="ECO:0000313" key="3">
    <source>
        <dbReference type="Proteomes" id="UP000000539"/>
    </source>
</evidence>
<keyword evidence="3" id="KW-1185">Reference proteome</keyword>
<dbReference type="PANTHER" id="PTHR15012">
    <property type="entry name" value="APICAL PROTEIN/SHROOM-RELATED"/>
    <property type="match status" value="1"/>
</dbReference>
<feature type="compositionally biased region" description="Basic and acidic residues" evidence="1">
    <location>
        <begin position="361"/>
        <end position="370"/>
    </location>
</feature>
<evidence type="ECO:0000313" key="2">
    <source>
        <dbReference type="Ensembl" id="ENSGALP00010023360.1"/>
    </source>
</evidence>
<feature type="region of interest" description="Disordered" evidence="1">
    <location>
        <begin position="160"/>
        <end position="315"/>
    </location>
</feature>
<feature type="region of interest" description="Disordered" evidence="1">
    <location>
        <begin position="111"/>
        <end position="134"/>
    </location>
</feature>
<dbReference type="Proteomes" id="UP000000539">
    <property type="component" value="Chromosome 4"/>
</dbReference>
<name>A0A8V0YXK0_CHICK</name>
<feature type="region of interest" description="Disordered" evidence="1">
    <location>
        <begin position="361"/>
        <end position="386"/>
    </location>
</feature>